<dbReference type="GO" id="GO:0000723">
    <property type="term" value="P:telomere maintenance"/>
    <property type="evidence" value="ECO:0007669"/>
    <property type="project" value="InterPro"/>
</dbReference>
<sequence>FIFVIMLTIRCDIVIEEFGADKCTIKRRIVLKDSQLAAVRDDIRQILLRVTPLGSSKSSKMVIKSFGYPVIDLDMHKRFIGQGKASISLPVHSVRLMLSNCPPDKLRLFLATLRLKVNATQTTLFRKPIISDAPPTSLSLLEELSPLRLPPSCILSPSSRSSQQVLTGPLQVSTPVRQSKSSKPRYRSFSRALHQTSSAHCHADLQMKVIDLVNQGRNIFCTGGAGTGKSYLIRRVIGLLPPDRTAITASTGTAANLIGGITVHAFSGVGDLLSMEIGGSVEDNKAWLSALRTRLCGSPSIVAHWKKIRHLIIDEISMLSAEVFTRLEQLAQETRCPSDPDNIRVQNPFGGIQVVLFGDFFQLPPVKKNGQAQFAFESPCWKRCRLATVELQHSWRQSDDPDLSRLLTAAREGKCPEWMQQLLKSRCVPNREPPENESSIVPTRLCTHRSDADAWNLRMLNALQGTFKNQVMDRFSTTEIALVVQYLWIGI</sequence>
<dbReference type="Gene3D" id="3.40.50.300">
    <property type="entry name" value="P-loop containing nucleotide triphosphate hydrolases"/>
    <property type="match status" value="1"/>
</dbReference>
<dbReference type="GO" id="GO:0016887">
    <property type="term" value="F:ATP hydrolysis activity"/>
    <property type="evidence" value="ECO:0007669"/>
    <property type="project" value="RHEA"/>
</dbReference>
<keyword evidence="2" id="KW-0233">DNA recombination</keyword>
<dbReference type="PANTHER" id="PTHR47642:SF7">
    <property type="entry name" value="ATP-DEPENDENT DNA HELICASE PIF1"/>
    <property type="match status" value="1"/>
</dbReference>
<dbReference type="Proteomes" id="UP000324629">
    <property type="component" value="Unassembled WGS sequence"/>
</dbReference>
<protein>
    <recommendedName>
        <fullName evidence="2">ATP-dependent DNA helicase</fullName>
        <ecNumber evidence="2">5.6.2.3</ecNumber>
    </recommendedName>
</protein>
<dbReference type="AlphaFoldDB" id="A0A5J4N8T3"/>
<evidence type="ECO:0000259" key="5">
    <source>
        <dbReference type="Pfam" id="PF25344"/>
    </source>
</evidence>
<dbReference type="GO" id="GO:0043139">
    <property type="term" value="F:5'-3' DNA helicase activity"/>
    <property type="evidence" value="ECO:0007669"/>
    <property type="project" value="UniProtKB-EC"/>
</dbReference>
<evidence type="ECO:0000256" key="2">
    <source>
        <dbReference type="RuleBase" id="RU363044"/>
    </source>
</evidence>
<feature type="compositionally biased region" description="Polar residues" evidence="3">
    <location>
        <begin position="163"/>
        <end position="179"/>
    </location>
</feature>
<keyword evidence="2 6" id="KW-0347">Helicase</keyword>
<dbReference type="EC" id="5.6.2.3" evidence="2"/>
<evidence type="ECO:0000313" key="6">
    <source>
        <dbReference type="EMBL" id="KAA3671758.1"/>
    </source>
</evidence>
<dbReference type="SUPFAM" id="SSF52540">
    <property type="entry name" value="P-loop containing nucleoside triphosphate hydrolases"/>
    <property type="match status" value="1"/>
</dbReference>
<comment type="similarity">
    <text evidence="2">Belongs to the helicase family.</text>
</comment>
<dbReference type="GO" id="GO:0005524">
    <property type="term" value="F:ATP binding"/>
    <property type="evidence" value="ECO:0007669"/>
    <property type="project" value="UniProtKB-KW"/>
</dbReference>
<dbReference type="Pfam" id="PF25344">
    <property type="entry name" value="PH_LRR1"/>
    <property type="match status" value="1"/>
</dbReference>
<name>A0A5J4N8T3_9TREM</name>
<feature type="domain" description="PIF1/LRR1 pleckstrin homology" evidence="5">
    <location>
        <begin position="9"/>
        <end position="121"/>
    </location>
</feature>
<keyword evidence="1" id="KW-0539">Nucleus</keyword>
<accession>A0A5J4N8T3</accession>
<dbReference type="CDD" id="cd18037">
    <property type="entry name" value="DEXSc_Pif1_like"/>
    <property type="match status" value="1"/>
</dbReference>
<evidence type="ECO:0000256" key="1">
    <source>
        <dbReference type="ARBA" id="ARBA00023242"/>
    </source>
</evidence>
<keyword evidence="2" id="KW-0227">DNA damage</keyword>
<comment type="caution">
    <text evidence="6">The sequence shown here is derived from an EMBL/GenBank/DDBJ whole genome shotgun (WGS) entry which is preliminary data.</text>
</comment>
<feature type="non-terminal residue" evidence="6">
    <location>
        <position position="1"/>
    </location>
</feature>
<dbReference type="GO" id="GO:0006310">
    <property type="term" value="P:DNA recombination"/>
    <property type="evidence" value="ECO:0007669"/>
    <property type="project" value="UniProtKB-KW"/>
</dbReference>
<feature type="domain" description="DNA helicase Pif1-like DEAD-box helicase" evidence="4">
    <location>
        <begin position="207"/>
        <end position="400"/>
    </location>
</feature>
<organism evidence="6 7">
    <name type="scientific">Paragonimus westermani</name>
    <dbReference type="NCBI Taxonomy" id="34504"/>
    <lineage>
        <taxon>Eukaryota</taxon>
        <taxon>Metazoa</taxon>
        <taxon>Spiralia</taxon>
        <taxon>Lophotrochozoa</taxon>
        <taxon>Platyhelminthes</taxon>
        <taxon>Trematoda</taxon>
        <taxon>Digenea</taxon>
        <taxon>Plagiorchiida</taxon>
        <taxon>Troglotremata</taxon>
        <taxon>Troglotrematidae</taxon>
        <taxon>Paragonimus</taxon>
    </lineage>
</organism>
<dbReference type="InterPro" id="IPR051055">
    <property type="entry name" value="PIF1_helicase"/>
</dbReference>
<proteinExistence type="inferred from homology"/>
<reference evidence="6 7" key="1">
    <citation type="journal article" date="2019" name="Gigascience">
        <title>Whole-genome sequence of the oriental lung fluke Paragonimus westermani.</title>
        <authorList>
            <person name="Oey H."/>
            <person name="Zakrzewski M."/>
            <person name="Narain K."/>
            <person name="Devi K.R."/>
            <person name="Agatsuma T."/>
            <person name="Nawaratna S."/>
            <person name="Gobert G.N."/>
            <person name="Jones M.K."/>
            <person name="Ragan M.A."/>
            <person name="McManus D.P."/>
            <person name="Krause L."/>
        </authorList>
    </citation>
    <scope>NUCLEOTIDE SEQUENCE [LARGE SCALE GENOMIC DNA]</scope>
    <source>
        <strain evidence="6 7">IND2009</strain>
    </source>
</reference>
<dbReference type="GO" id="GO:0006281">
    <property type="term" value="P:DNA repair"/>
    <property type="evidence" value="ECO:0007669"/>
    <property type="project" value="UniProtKB-KW"/>
</dbReference>
<keyword evidence="2" id="KW-0378">Hydrolase</keyword>
<keyword evidence="2" id="KW-0234">DNA repair</keyword>
<dbReference type="PANTHER" id="PTHR47642">
    <property type="entry name" value="ATP-DEPENDENT DNA HELICASE"/>
    <property type="match status" value="1"/>
</dbReference>
<dbReference type="InterPro" id="IPR057437">
    <property type="entry name" value="PIF1/LRR1_PH"/>
</dbReference>
<dbReference type="InterPro" id="IPR010285">
    <property type="entry name" value="DNA_helicase_pif1-like_DEAD"/>
</dbReference>
<feature type="region of interest" description="Disordered" evidence="3">
    <location>
        <begin position="157"/>
        <end position="184"/>
    </location>
</feature>
<keyword evidence="7" id="KW-1185">Reference proteome</keyword>
<evidence type="ECO:0000256" key="3">
    <source>
        <dbReference type="SAM" id="MobiDB-lite"/>
    </source>
</evidence>
<keyword evidence="2" id="KW-0067">ATP-binding</keyword>
<dbReference type="Pfam" id="PF05970">
    <property type="entry name" value="PIF1"/>
    <property type="match status" value="1"/>
</dbReference>
<dbReference type="InterPro" id="IPR027417">
    <property type="entry name" value="P-loop_NTPase"/>
</dbReference>
<comment type="catalytic activity">
    <reaction evidence="2">
        <text>ATP + H2O = ADP + phosphate + H(+)</text>
        <dbReference type="Rhea" id="RHEA:13065"/>
        <dbReference type="ChEBI" id="CHEBI:15377"/>
        <dbReference type="ChEBI" id="CHEBI:15378"/>
        <dbReference type="ChEBI" id="CHEBI:30616"/>
        <dbReference type="ChEBI" id="CHEBI:43474"/>
        <dbReference type="ChEBI" id="CHEBI:456216"/>
        <dbReference type="EC" id="5.6.2.3"/>
    </reaction>
</comment>
<comment type="cofactor">
    <cofactor evidence="2">
        <name>Mg(2+)</name>
        <dbReference type="ChEBI" id="CHEBI:18420"/>
    </cofactor>
</comment>
<evidence type="ECO:0000259" key="4">
    <source>
        <dbReference type="Pfam" id="PF05970"/>
    </source>
</evidence>
<gene>
    <name evidence="6" type="ORF">DEA37_0009953</name>
</gene>
<keyword evidence="2" id="KW-0547">Nucleotide-binding</keyword>
<evidence type="ECO:0000313" key="7">
    <source>
        <dbReference type="Proteomes" id="UP000324629"/>
    </source>
</evidence>
<dbReference type="EMBL" id="QNGE01005871">
    <property type="protein sequence ID" value="KAA3671758.1"/>
    <property type="molecule type" value="Genomic_DNA"/>
</dbReference>